<protein>
    <submittedName>
        <fullName evidence="1">Uncharacterized protein</fullName>
    </submittedName>
</protein>
<keyword evidence="2" id="KW-1185">Reference proteome</keyword>
<accession>A0ABU6VX03</accession>
<sequence>MKTQRARSSSSEPFLLSLFTHPLSLRCPLSLSSISPSSDLRSEFRRRHCTPGIAVAEVAVGAAGGWGSYEIVRFRRCPHLSRHY</sequence>
<dbReference type="EMBL" id="JASCZI010154874">
    <property type="protein sequence ID" value="MED6178201.1"/>
    <property type="molecule type" value="Genomic_DNA"/>
</dbReference>
<organism evidence="1 2">
    <name type="scientific">Stylosanthes scabra</name>
    <dbReference type="NCBI Taxonomy" id="79078"/>
    <lineage>
        <taxon>Eukaryota</taxon>
        <taxon>Viridiplantae</taxon>
        <taxon>Streptophyta</taxon>
        <taxon>Embryophyta</taxon>
        <taxon>Tracheophyta</taxon>
        <taxon>Spermatophyta</taxon>
        <taxon>Magnoliopsida</taxon>
        <taxon>eudicotyledons</taxon>
        <taxon>Gunneridae</taxon>
        <taxon>Pentapetalae</taxon>
        <taxon>rosids</taxon>
        <taxon>fabids</taxon>
        <taxon>Fabales</taxon>
        <taxon>Fabaceae</taxon>
        <taxon>Papilionoideae</taxon>
        <taxon>50 kb inversion clade</taxon>
        <taxon>dalbergioids sensu lato</taxon>
        <taxon>Dalbergieae</taxon>
        <taxon>Pterocarpus clade</taxon>
        <taxon>Stylosanthes</taxon>
    </lineage>
</organism>
<reference evidence="1 2" key="1">
    <citation type="journal article" date="2023" name="Plants (Basel)">
        <title>Bridging the Gap: Combining Genomics and Transcriptomics Approaches to Understand Stylosanthes scabra, an Orphan Legume from the Brazilian Caatinga.</title>
        <authorList>
            <person name="Ferreira-Neto J.R.C."/>
            <person name="da Silva M.D."/>
            <person name="Binneck E."/>
            <person name="de Melo N.F."/>
            <person name="da Silva R.H."/>
            <person name="de Melo A.L.T.M."/>
            <person name="Pandolfi V."/>
            <person name="Bustamante F.O."/>
            <person name="Brasileiro-Vidal A.C."/>
            <person name="Benko-Iseppon A.M."/>
        </authorList>
    </citation>
    <scope>NUCLEOTIDE SEQUENCE [LARGE SCALE GENOMIC DNA]</scope>
    <source>
        <tissue evidence="1">Leaves</tissue>
    </source>
</reference>
<gene>
    <name evidence="1" type="ORF">PIB30_105337</name>
</gene>
<comment type="caution">
    <text evidence="1">The sequence shown here is derived from an EMBL/GenBank/DDBJ whole genome shotgun (WGS) entry which is preliminary data.</text>
</comment>
<dbReference type="Proteomes" id="UP001341840">
    <property type="component" value="Unassembled WGS sequence"/>
</dbReference>
<evidence type="ECO:0000313" key="2">
    <source>
        <dbReference type="Proteomes" id="UP001341840"/>
    </source>
</evidence>
<proteinExistence type="predicted"/>
<feature type="non-terminal residue" evidence="1">
    <location>
        <position position="84"/>
    </location>
</feature>
<evidence type="ECO:0000313" key="1">
    <source>
        <dbReference type="EMBL" id="MED6178201.1"/>
    </source>
</evidence>
<name>A0ABU6VX03_9FABA</name>